<dbReference type="EMBL" id="MU839029">
    <property type="protein sequence ID" value="KAK1763185.1"/>
    <property type="molecule type" value="Genomic_DNA"/>
</dbReference>
<dbReference type="RefSeq" id="XP_060279398.1">
    <property type="nucleotide sequence ID" value="XM_060432869.1"/>
</dbReference>
<protein>
    <submittedName>
        <fullName evidence="1">Uncharacterized protein</fullName>
    </submittedName>
</protein>
<name>A0AAJ0FJJ7_9PEZI</name>
<gene>
    <name evidence="1" type="ORF">QBC33DRAFT_623015</name>
</gene>
<evidence type="ECO:0000313" key="2">
    <source>
        <dbReference type="Proteomes" id="UP001244011"/>
    </source>
</evidence>
<keyword evidence="2" id="KW-1185">Reference proteome</keyword>
<proteinExistence type="predicted"/>
<dbReference type="GeneID" id="85316056"/>
<reference evidence="1" key="1">
    <citation type="submission" date="2023-06" db="EMBL/GenBank/DDBJ databases">
        <title>Genome-scale phylogeny and comparative genomics of the fungal order Sordariales.</title>
        <authorList>
            <consortium name="Lawrence Berkeley National Laboratory"/>
            <person name="Hensen N."/>
            <person name="Bonometti L."/>
            <person name="Westerberg I."/>
            <person name="Brannstrom I.O."/>
            <person name="Guillou S."/>
            <person name="Cros-Aarteil S."/>
            <person name="Calhoun S."/>
            <person name="Haridas S."/>
            <person name="Kuo A."/>
            <person name="Mondo S."/>
            <person name="Pangilinan J."/>
            <person name="Riley R."/>
            <person name="Labutti K."/>
            <person name="Andreopoulos B."/>
            <person name="Lipzen A."/>
            <person name="Chen C."/>
            <person name="Yanf M."/>
            <person name="Daum C."/>
            <person name="Ng V."/>
            <person name="Clum A."/>
            <person name="Steindorff A."/>
            <person name="Ohm R."/>
            <person name="Martin F."/>
            <person name="Silar P."/>
            <person name="Natvig D."/>
            <person name="Lalanne C."/>
            <person name="Gautier V."/>
            <person name="Ament-Velasquez S.L."/>
            <person name="Kruys A."/>
            <person name="Hutchinson M.I."/>
            <person name="Powell A.J."/>
            <person name="Barry K."/>
            <person name="Miller A.N."/>
            <person name="Grigoriev I.V."/>
            <person name="Debuchy R."/>
            <person name="Gladieux P."/>
            <person name="Thoren M.H."/>
            <person name="Johannesson H."/>
        </authorList>
    </citation>
    <scope>NUCLEOTIDE SEQUENCE</scope>
    <source>
        <strain evidence="1">8032-3</strain>
    </source>
</reference>
<accession>A0AAJ0FJJ7</accession>
<organism evidence="1 2">
    <name type="scientific">Phialemonium atrogriseum</name>
    <dbReference type="NCBI Taxonomy" id="1093897"/>
    <lineage>
        <taxon>Eukaryota</taxon>
        <taxon>Fungi</taxon>
        <taxon>Dikarya</taxon>
        <taxon>Ascomycota</taxon>
        <taxon>Pezizomycotina</taxon>
        <taxon>Sordariomycetes</taxon>
        <taxon>Sordariomycetidae</taxon>
        <taxon>Cephalothecales</taxon>
        <taxon>Cephalothecaceae</taxon>
        <taxon>Phialemonium</taxon>
    </lineage>
</organism>
<comment type="caution">
    <text evidence="1">The sequence shown here is derived from an EMBL/GenBank/DDBJ whole genome shotgun (WGS) entry which is preliminary data.</text>
</comment>
<sequence>MAHTAHIIPWKALASNLQWAGSSSCYNGATNLHPRFSRDLGKELTHFVEGLVRAIDEDSKLERSKYPERYDPPERDDLILDDRIVRKISPTILQLDIYTQIEAKLARPQRCQHRGHAACKCTIPCEERLASSFLRKWEYNDCYQFFEVNGDAFFNLEVVKTLLLHGEMDPILRVCAHPDVDLASCWSRSQCYDMIFDLGWEHICRDALYALICLNVLRSLPETWDQASGENKKDYRQTRVYQYALRNCTLSGLTSEVATHPHRQFFGVEEDQFDADGRLREKDWRSGSGCFPYGLMPIDEFLVCQKLVGYQPHIRDIPYVRRLLCTRGLPVEVAMSVMEFADYTPKRKFKVPHDPLHRDNREELAKYLEYCWQLVIRCDMMGKALGMDIPWQEMVSQCISSFWGCKDCYLGNWYKWEIDYETRNHRCSVAGGVIRGRKTQSPEE</sequence>
<dbReference type="AlphaFoldDB" id="A0AAJ0FJJ7"/>
<evidence type="ECO:0000313" key="1">
    <source>
        <dbReference type="EMBL" id="KAK1763185.1"/>
    </source>
</evidence>
<dbReference type="Proteomes" id="UP001244011">
    <property type="component" value="Unassembled WGS sequence"/>
</dbReference>